<dbReference type="Proteomes" id="UP000019376">
    <property type="component" value="Unassembled WGS sequence"/>
</dbReference>
<gene>
    <name evidence="3" type="ORF">PDE_02347</name>
</gene>
<dbReference type="SMART" id="SM00173">
    <property type="entry name" value="RAS"/>
    <property type="match status" value="1"/>
</dbReference>
<dbReference type="GO" id="GO:0003924">
    <property type="term" value="F:GTPase activity"/>
    <property type="evidence" value="ECO:0007669"/>
    <property type="project" value="InterPro"/>
</dbReference>
<evidence type="ECO:0000313" key="3">
    <source>
        <dbReference type="EMBL" id="EPS27404.1"/>
    </source>
</evidence>
<dbReference type="GO" id="GO:0005525">
    <property type="term" value="F:GTP binding"/>
    <property type="evidence" value="ECO:0007669"/>
    <property type="project" value="InterPro"/>
</dbReference>
<evidence type="ECO:0000313" key="4">
    <source>
        <dbReference type="Proteomes" id="UP000019376"/>
    </source>
</evidence>
<proteinExistence type="inferred from homology"/>
<dbReference type="SMART" id="SM00174">
    <property type="entry name" value="RHO"/>
    <property type="match status" value="1"/>
</dbReference>
<dbReference type="PROSITE" id="PS51421">
    <property type="entry name" value="RAS"/>
    <property type="match status" value="1"/>
</dbReference>
<dbReference type="PRINTS" id="PR00449">
    <property type="entry name" value="RASTRNSFRMNG"/>
</dbReference>
<dbReference type="eggNOG" id="KOG0098">
    <property type="taxonomic scope" value="Eukaryota"/>
</dbReference>
<reference evidence="3 4" key="1">
    <citation type="journal article" date="2013" name="PLoS ONE">
        <title>Genomic and secretomic analyses reveal unique features of the lignocellulolytic enzyme system of Penicillium decumbens.</title>
        <authorList>
            <person name="Liu G."/>
            <person name="Zhang L."/>
            <person name="Wei X."/>
            <person name="Zou G."/>
            <person name="Qin Y."/>
            <person name="Ma L."/>
            <person name="Li J."/>
            <person name="Zheng H."/>
            <person name="Wang S."/>
            <person name="Wang C."/>
            <person name="Xun L."/>
            <person name="Zhao G.-P."/>
            <person name="Zhou Z."/>
            <person name="Qu Y."/>
        </authorList>
    </citation>
    <scope>NUCLEOTIDE SEQUENCE [LARGE SCALE GENOMIC DNA]</scope>
    <source>
        <strain evidence="4">114-2 / CGMCC 5302</strain>
    </source>
</reference>
<dbReference type="PROSITE" id="PS51419">
    <property type="entry name" value="RAB"/>
    <property type="match status" value="1"/>
</dbReference>
<dbReference type="PROSITE" id="PS51420">
    <property type="entry name" value="RHO"/>
    <property type="match status" value="1"/>
</dbReference>
<name>S7ZAZ6_PENO1</name>
<organism evidence="3 4">
    <name type="scientific">Penicillium oxalicum (strain 114-2 / CGMCC 5302)</name>
    <name type="common">Penicillium decumbens</name>
    <dbReference type="NCBI Taxonomy" id="933388"/>
    <lineage>
        <taxon>Eukaryota</taxon>
        <taxon>Fungi</taxon>
        <taxon>Dikarya</taxon>
        <taxon>Ascomycota</taxon>
        <taxon>Pezizomycotina</taxon>
        <taxon>Eurotiomycetes</taxon>
        <taxon>Eurotiomycetidae</taxon>
        <taxon>Eurotiales</taxon>
        <taxon>Aspergillaceae</taxon>
        <taxon>Penicillium</taxon>
    </lineage>
</organism>
<dbReference type="SUPFAM" id="SSF52540">
    <property type="entry name" value="P-loop containing nucleoside triphosphate hydrolases"/>
    <property type="match status" value="1"/>
</dbReference>
<evidence type="ECO:0000256" key="2">
    <source>
        <dbReference type="SAM" id="MobiDB-lite"/>
    </source>
</evidence>
<dbReference type="PANTHER" id="PTHR47979">
    <property type="entry name" value="DRAB11-RELATED"/>
    <property type="match status" value="1"/>
</dbReference>
<dbReference type="CDD" id="cd00154">
    <property type="entry name" value="Rab"/>
    <property type="match status" value="1"/>
</dbReference>
<protein>
    <submittedName>
        <fullName evidence="3">Uncharacterized protein</fullName>
    </submittedName>
</protein>
<evidence type="ECO:0000256" key="1">
    <source>
        <dbReference type="ARBA" id="ARBA00006270"/>
    </source>
</evidence>
<comment type="similarity">
    <text evidence="1">Belongs to the small GTPase superfamily. Rab family.</text>
</comment>
<dbReference type="Gene3D" id="3.40.50.300">
    <property type="entry name" value="P-loop containing nucleotide triphosphate hydrolases"/>
    <property type="match status" value="1"/>
</dbReference>
<feature type="region of interest" description="Disordered" evidence="2">
    <location>
        <begin position="54"/>
        <end position="120"/>
    </location>
</feature>
<dbReference type="InterPro" id="IPR005225">
    <property type="entry name" value="Small_GTP-bd"/>
</dbReference>
<dbReference type="NCBIfam" id="TIGR00231">
    <property type="entry name" value="small_GTP"/>
    <property type="match status" value="1"/>
</dbReference>
<dbReference type="EMBL" id="KB644410">
    <property type="protein sequence ID" value="EPS27404.1"/>
    <property type="molecule type" value="Genomic_DNA"/>
</dbReference>
<dbReference type="SMART" id="SM00175">
    <property type="entry name" value="RAB"/>
    <property type="match status" value="1"/>
</dbReference>
<dbReference type="AlphaFoldDB" id="S7ZAZ6"/>
<dbReference type="InterPro" id="IPR001806">
    <property type="entry name" value="Small_GTPase"/>
</dbReference>
<sequence>MSQPWDYIAKLVCIGDSGTGKSSLTIRLCEGRFSPTHDVTIGVEFGSRIVPVGPPASLELGLDDDGHMNSSRNRNSAKDGDASTEDPTILSPSSAAIPGGSPGGLPTPPRKKPQDGPATVQKRMKLSLWDTAGQETYKSITRSYFRGASGALLVFDISRRATFVSCTQWLQDLQQIAEEGIVVILVGNKSDLADSSSSSNQRQVTQEEAEEWCRMNNVVRYVETSAKSGDGVERAFLEVAERIFRNIEAGRYDLNDRRSGVKGYGASGGGAQGGIPRTVTLGMDDAMRKGGGWGGNCC</sequence>
<dbReference type="STRING" id="933388.S7ZAZ6"/>
<dbReference type="InterPro" id="IPR050209">
    <property type="entry name" value="Rab_GTPases_membrane_traffic"/>
</dbReference>
<dbReference type="PhylomeDB" id="S7ZAZ6"/>
<accession>S7ZAZ6</accession>
<dbReference type="InterPro" id="IPR027417">
    <property type="entry name" value="P-loop_NTPase"/>
</dbReference>
<dbReference type="OrthoDB" id="9989112at2759"/>
<keyword evidence="4" id="KW-1185">Reference proteome</keyword>
<dbReference type="Pfam" id="PF00071">
    <property type="entry name" value="Ras"/>
    <property type="match status" value="2"/>
</dbReference>
<feature type="compositionally biased region" description="Low complexity" evidence="2">
    <location>
        <begin position="90"/>
        <end position="99"/>
    </location>
</feature>
<dbReference type="HOGENOM" id="CLU_041217_23_1_1"/>